<name>A0A6A4N3S9_LUPAL</name>
<sequence>MTLVSLLSLTKNKLLDQENYDSSTRPSKCSFVVPQQEYISSISYWNFMNISLVYILDSCNSKENMVFSDGLELLDSISASDSSFLWSANSYLSRNSFKGVCLCVYLSKNGLRLSPGSAADKVNRCPMNSIFIQRSTEPLMITNSKMLNHNSSFCFEFNHF</sequence>
<reference evidence="2" key="1">
    <citation type="journal article" date="2020" name="Nat. Commun.">
        <title>Genome sequence of the cluster root forming white lupin.</title>
        <authorList>
            <person name="Hufnagel B."/>
            <person name="Marques A."/>
            <person name="Soriano A."/>
            <person name="Marques L."/>
            <person name="Divol F."/>
            <person name="Doumas P."/>
            <person name="Sallet E."/>
            <person name="Mancinotti D."/>
            <person name="Carrere S."/>
            <person name="Marande W."/>
            <person name="Arribat S."/>
            <person name="Keller J."/>
            <person name="Huneau C."/>
            <person name="Blein T."/>
            <person name="Aime D."/>
            <person name="Laguerre M."/>
            <person name="Taylor J."/>
            <person name="Schubert V."/>
            <person name="Nelson M."/>
            <person name="Geu-Flores F."/>
            <person name="Crespi M."/>
            <person name="Gallardo-Guerrero K."/>
            <person name="Delaux P.-M."/>
            <person name="Salse J."/>
            <person name="Berges H."/>
            <person name="Guyot R."/>
            <person name="Gouzy J."/>
            <person name="Peret B."/>
        </authorList>
    </citation>
    <scope>NUCLEOTIDE SEQUENCE [LARGE SCALE GENOMIC DNA]</scope>
    <source>
        <strain evidence="2">cv. Amiga</strain>
    </source>
</reference>
<organism evidence="1 2">
    <name type="scientific">Lupinus albus</name>
    <name type="common">White lupine</name>
    <name type="synonym">Lupinus termis</name>
    <dbReference type="NCBI Taxonomy" id="3870"/>
    <lineage>
        <taxon>Eukaryota</taxon>
        <taxon>Viridiplantae</taxon>
        <taxon>Streptophyta</taxon>
        <taxon>Embryophyta</taxon>
        <taxon>Tracheophyta</taxon>
        <taxon>Spermatophyta</taxon>
        <taxon>Magnoliopsida</taxon>
        <taxon>eudicotyledons</taxon>
        <taxon>Gunneridae</taxon>
        <taxon>Pentapetalae</taxon>
        <taxon>rosids</taxon>
        <taxon>fabids</taxon>
        <taxon>Fabales</taxon>
        <taxon>Fabaceae</taxon>
        <taxon>Papilionoideae</taxon>
        <taxon>50 kb inversion clade</taxon>
        <taxon>genistoids sensu lato</taxon>
        <taxon>core genistoids</taxon>
        <taxon>Genisteae</taxon>
        <taxon>Lupinus</taxon>
    </lineage>
</organism>
<dbReference type="EMBL" id="WOCE01000024">
    <property type="protein sequence ID" value="KAE9586125.1"/>
    <property type="molecule type" value="Genomic_DNA"/>
</dbReference>
<comment type="caution">
    <text evidence="1">The sequence shown here is derived from an EMBL/GenBank/DDBJ whole genome shotgun (WGS) entry which is preliminary data.</text>
</comment>
<protein>
    <submittedName>
        <fullName evidence="1">Uncharacterized protein</fullName>
    </submittedName>
</protein>
<keyword evidence="2" id="KW-1185">Reference proteome</keyword>
<accession>A0A6A4N3S9</accession>
<evidence type="ECO:0000313" key="2">
    <source>
        <dbReference type="Proteomes" id="UP000447434"/>
    </source>
</evidence>
<evidence type="ECO:0000313" key="1">
    <source>
        <dbReference type="EMBL" id="KAE9586125.1"/>
    </source>
</evidence>
<dbReference type="AlphaFoldDB" id="A0A6A4N3S9"/>
<gene>
    <name evidence="1" type="ORF">Lalb_Chr24g0398571</name>
</gene>
<dbReference type="Proteomes" id="UP000447434">
    <property type="component" value="Chromosome 24"/>
</dbReference>
<proteinExistence type="predicted"/>